<accession>A0A940X9F5</accession>
<sequence length="120" mass="13543">MNAIKTKVCSNCQTAFSCGDISKENKCWCNDFPPIFTLSESADCLCPSCFKKACSDKIDDYVATITPQKALTNKALSLPKAEKLIEGIDYYLEDEKFVFKSWFHLKRGSCCGNKCRHCPY</sequence>
<name>A0A940X9F5_9FLAO</name>
<organism evidence="1 2">
    <name type="scientific">Flavobacterium geliluteum</name>
    <dbReference type="NCBI Taxonomy" id="2816120"/>
    <lineage>
        <taxon>Bacteria</taxon>
        <taxon>Pseudomonadati</taxon>
        <taxon>Bacteroidota</taxon>
        <taxon>Flavobacteriia</taxon>
        <taxon>Flavobacteriales</taxon>
        <taxon>Flavobacteriaceae</taxon>
        <taxon>Flavobacterium</taxon>
    </lineage>
</organism>
<dbReference type="Proteomes" id="UP000675047">
    <property type="component" value="Unassembled WGS sequence"/>
</dbReference>
<evidence type="ECO:0008006" key="3">
    <source>
        <dbReference type="Google" id="ProtNLM"/>
    </source>
</evidence>
<keyword evidence="2" id="KW-1185">Reference proteome</keyword>
<dbReference type="EMBL" id="JAGFBV010000018">
    <property type="protein sequence ID" value="MBP4138841.1"/>
    <property type="molecule type" value="Genomic_DNA"/>
</dbReference>
<dbReference type="PROSITE" id="PS51257">
    <property type="entry name" value="PROKAR_LIPOPROTEIN"/>
    <property type="match status" value="1"/>
</dbReference>
<protein>
    <recommendedName>
        <fullName evidence="3">Cysteine-rich CWC</fullName>
    </recommendedName>
</protein>
<proteinExistence type="predicted"/>
<dbReference type="RefSeq" id="WP_210666827.1">
    <property type="nucleotide sequence ID" value="NZ_JAGFBV010000018.1"/>
</dbReference>
<reference evidence="1 2" key="1">
    <citation type="submission" date="2021-03" db="EMBL/GenBank/DDBJ databases">
        <title>Flavobacterium Flabelliformis Sp. Nov. And Flavobacterium Geliluteum Sp. Nov., Two Novel Multidrug Resistant Psychrophilic Species Isolated From Antarctica.</title>
        <authorList>
            <person name="Kralova S."/>
            <person name="Busse H.J."/>
            <person name="Bezdicek M."/>
            <person name="Nykrynova M."/>
            <person name="Kroupova E."/>
            <person name="Krsek D."/>
            <person name="Sedlacek I."/>
        </authorList>
    </citation>
    <scope>NUCLEOTIDE SEQUENCE [LARGE SCALE GENOMIC DNA]</scope>
    <source>
        <strain evidence="1 2">P7388</strain>
    </source>
</reference>
<dbReference type="AlphaFoldDB" id="A0A940X9F5"/>
<evidence type="ECO:0000313" key="1">
    <source>
        <dbReference type="EMBL" id="MBP4138841.1"/>
    </source>
</evidence>
<evidence type="ECO:0000313" key="2">
    <source>
        <dbReference type="Proteomes" id="UP000675047"/>
    </source>
</evidence>
<comment type="caution">
    <text evidence="1">The sequence shown here is derived from an EMBL/GenBank/DDBJ whole genome shotgun (WGS) entry which is preliminary data.</text>
</comment>
<gene>
    <name evidence="1" type="ORF">J3495_12185</name>
</gene>
<dbReference type="InterPro" id="IPR040807">
    <property type="entry name" value="DUF5522"/>
</dbReference>
<dbReference type="Pfam" id="PF17653">
    <property type="entry name" value="DUF5522"/>
    <property type="match status" value="1"/>
</dbReference>